<proteinExistence type="inferred from homology"/>
<evidence type="ECO:0000313" key="8">
    <source>
        <dbReference type="EMBL" id="OWZ00905.1"/>
    </source>
</evidence>
<dbReference type="Proteomes" id="UP000198211">
    <property type="component" value="Unassembled WGS sequence"/>
</dbReference>
<comment type="catalytic activity">
    <reaction evidence="6">
        <text>a uridine in tRNA + S-adenosyl-L-methionine = a 3-[(3S)-3-amino-3-carboxypropyl]uridine in tRNA + S-methyl-5'-thioadenosine + H(+)</text>
        <dbReference type="Rhea" id="RHEA:62432"/>
        <dbReference type="Rhea" id="RHEA-COMP:13339"/>
        <dbReference type="Rhea" id="RHEA-COMP:16092"/>
        <dbReference type="ChEBI" id="CHEBI:15378"/>
        <dbReference type="ChEBI" id="CHEBI:17509"/>
        <dbReference type="ChEBI" id="CHEBI:59789"/>
        <dbReference type="ChEBI" id="CHEBI:65315"/>
        <dbReference type="ChEBI" id="CHEBI:82930"/>
        <dbReference type="EC" id="2.5.1.25"/>
    </reaction>
</comment>
<dbReference type="EC" id="2.5.1.25" evidence="1"/>
<dbReference type="GO" id="GO:0016432">
    <property type="term" value="F:tRNA-uridine aminocarboxypropyltransferase activity"/>
    <property type="evidence" value="ECO:0007669"/>
    <property type="project" value="UniProtKB-EC"/>
</dbReference>
<evidence type="ECO:0000256" key="4">
    <source>
        <dbReference type="ARBA" id="ARBA00022694"/>
    </source>
</evidence>
<organism evidence="8 9">
    <name type="scientific">Phytophthora megakarya</name>
    <dbReference type="NCBI Taxonomy" id="4795"/>
    <lineage>
        <taxon>Eukaryota</taxon>
        <taxon>Sar</taxon>
        <taxon>Stramenopiles</taxon>
        <taxon>Oomycota</taxon>
        <taxon>Peronosporomycetes</taxon>
        <taxon>Peronosporales</taxon>
        <taxon>Peronosporaceae</taxon>
        <taxon>Phytophthora</taxon>
    </lineage>
</organism>
<protein>
    <recommendedName>
        <fullName evidence="1">tRNA-uridine aminocarboxypropyltransferase</fullName>
        <ecNumber evidence="1">2.5.1.25</ecNumber>
    </recommendedName>
</protein>
<comment type="similarity">
    <text evidence="5">Belongs to the TDD superfamily. DTWD2 family.</text>
</comment>
<evidence type="ECO:0000256" key="5">
    <source>
        <dbReference type="ARBA" id="ARBA00034489"/>
    </source>
</evidence>
<dbReference type="Pfam" id="PF03942">
    <property type="entry name" value="DTW"/>
    <property type="match status" value="1"/>
</dbReference>
<sequence length="333" mass="37781">DWMARREACDRCKRPPRVCYCASLPASPLVTTSHVLILQHEHEKKKRAAISSVPVLAQTLEQVTVVTVDDCDCGPGANAELDALLYNGDSFDTAMVLFPDEHAQSLSPPTDQVERRAKRVLLIVIDGTWKEAKKIARRNRQHWEKAAKDWEARGARLEYVCLDSEEAKRSIYGDLRREPMEGCMSTLEAVASALAILEPKETGRVAYDALVHAFRGMVSIQEQFQKPKLEQYGGISKAEAIEAKRLGQQRQKTGGIADTDKSTLVQREYVFYTTHTDFRHRQQLTQQGEVVTCTYIEAREHCAKLNRDRKRGQRAAMLPFDSFEKHLRQCHDA</sequence>
<keyword evidence="9" id="KW-1185">Reference proteome</keyword>
<dbReference type="PANTHER" id="PTHR21392:SF0">
    <property type="entry name" value="TRNA-URIDINE AMINOCARBOXYPROPYLTRANSFERASE 2"/>
    <property type="match status" value="1"/>
</dbReference>
<dbReference type="PANTHER" id="PTHR21392">
    <property type="entry name" value="TRNA-URIDINE AMINOCARBOXYPROPYLTRANSFERASE 2"/>
    <property type="match status" value="1"/>
</dbReference>
<evidence type="ECO:0000313" key="9">
    <source>
        <dbReference type="Proteomes" id="UP000198211"/>
    </source>
</evidence>
<reference evidence="9" key="1">
    <citation type="submission" date="2017-03" db="EMBL/GenBank/DDBJ databases">
        <title>Phytopthora megakarya and P. palmivora, two closely related causual agents of cacao black pod achieved similar genome size and gene model numbers by different mechanisms.</title>
        <authorList>
            <person name="Ali S."/>
            <person name="Shao J."/>
            <person name="Larry D.J."/>
            <person name="Kronmiller B."/>
            <person name="Shen D."/>
            <person name="Strem M.D."/>
            <person name="Melnick R.L."/>
            <person name="Guiltinan M.J."/>
            <person name="Tyler B.M."/>
            <person name="Meinhardt L.W."/>
            <person name="Bailey B.A."/>
        </authorList>
    </citation>
    <scope>NUCLEOTIDE SEQUENCE [LARGE SCALE GENOMIC DNA]</scope>
    <source>
        <strain evidence="9">zdho120</strain>
    </source>
</reference>
<evidence type="ECO:0000256" key="6">
    <source>
        <dbReference type="ARBA" id="ARBA00048718"/>
    </source>
</evidence>
<name>A0A225V6C5_9STRA</name>
<feature type="domain" description="DTW" evidence="7">
    <location>
        <begin position="5"/>
        <end position="226"/>
    </location>
</feature>
<evidence type="ECO:0000259" key="7">
    <source>
        <dbReference type="SMART" id="SM01144"/>
    </source>
</evidence>
<comment type="caution">
    <text evidence="8">The sequence shown here is derived from an EMBL/GenBank/DDBJ whole genome shotgun (WGS) entry which is preliminary data.</text>
</comment>
<dbReference type="InterPro" id="IPR005636">
    <property type="entry name" value="DTW"/>
</dbReference>
<dbReference type="GO" id="GO:0016301">
    <property type="term" value="F:kinase activity"/>
    <property type="evidence" value="ECO:0007669"/>
    <property type="project" value="UniProtKB-KW"/>
</dbReference>
<dbReference type="GO" id="GO:0008033">
    <property type="term" value="P:tRNA processing"/>
    <property type="evidence" value="ECO:0007669"/>
    <property type="project" value="UniProtKB-KW"/>
</dbReference>
<keyword evidence="4" id="KW-0819">tRNA processing</keyword>
<keyword evidence="3" id="KW-0949">S-adenosyl-L-methionine</keyword>
<dbReference type="AlphaFoldDB" id="A0A225V6C5"/>
<keyword evidence="8" id="KW-0418">Kinase</keyword>
<evidence type="ECO:0000256" key="1">
    <source>
        <dbReference type="ARBA" id="ARBA00012386"/>
    </source>
</evidence>
<dbReference type="EMBL" id="NBNE01007243">
    <property type="protein sequence ID" value="OWZ00905.1"/>
    <property type="molecule type" value="Genomic_DNA"/>
</dbReference>
<evidence type="ECO:0000256" key="2">
    <source>
        <dbReference type="ARBA" id="ARBA00022679"/>
    </source>
</evidence>
<feature type="non-terminal residue" evidence="8">
    <location>
        <position position="1"/>
    </location>
</feature>
<accession>A0A225V6C5</accession>
<dbReference type="OrthoDB" id="408541at2759"/>
<dbReference type="InterPro" id="IPR039262">
    <property type="entry name" value="DTWD2/TAPT"/>
</dbReference>
<evidence type="ECO:0000256" key="3">
    <source>
        <dbReference type="ARBA" id="ARBA00022691"/>
    </source>
</evidence>
<dbReference type="SMART" id="SM01144">
    <property type="entry name" value="DTW"/>
    <property type="match status" value="1"/>
</dbReference>
<gene>
    <name evidence="8" type="ORF">PHMEG_00027804</name>
</gene>
<keyword evidence="2" id="KW-0808">Transferase</keyword>